<dbReference type="EMBL" id="CP000747">
    <property type="protein sequence ID" value="ACG78617.1"/>
    <property type="molecule type" value="Genomic_DNA"/>
</dbReference>
<feature type="active site" description="Nucleophile" evidence="7">
    <location>
        <position position="523"/>
    </location>
</feature>
<dbReference type="GO" id="GO:0009252">
    <property type="term" value="P:peptidoglycan biosynthetic process"/>
    <property type="evidence" value="ECO:0007669"/>
    <property type="project" value="UniProtKB-UniPathway"/>
</dbReference>
<dbReference type="Pfam" id="PF01471">
    <property type="entry name" value="PG_binding_1"/>
    <property type="match status" value="1"/>
</dbReference>
<evidence type="ECO:0000256" key="1">
    <source>
        <dbReference type="ARBA" id="ARBA00004752"/>
    </source>
</evidence>
<name>B4REU1_PHEZH</name>
<dbReference type="GO" id="GO:0016740">
    <property type="term" value="F:transferase activity"/>
    <property type="evidence" value="ECO:0007669"/>
    <property type="project" value="UniProtKB-KW"/>
</dbReference>
<dbReference type="Gene3D" id="2.40.440.10">
    <property type="entry name" value="L,D-transpeptidase catalytic domain-like"/>
    <property type="match status" value="1"/>
</dbReference>
<dbReference type="SUPFAM" id="SSF47090">
    <property type="entry name" value="PGBD-like"/>
    <property type="match status" value="1"/>
</dbReference>
<evidence type="ECO:0000313" key="11">
    <source>
        <dbReference type="Proteomes" id="UP000001868"/>
    </source>
</evidence>
<evidence type="ECO:0000256" key="2">
    <source>
        <dbReference type="ARBA" id="ARBA00005992"/>
    </source>
</evidence>
<evidence type="ECO:0000256" key="8">
    <source>
        <dbReference type="SAM" id="MobiDB-lite"/>
    </source>
</evidence>
<dbReference type="Proteomes" id="UP000001868">
    <property type="component" value="Chromosome"/>
</dbReference>
<feature type="active site" description="Proton donor/acceptor" evidence="7">
    <location>
        <position position="504"/>
    </location>
</feature>
<comment type="similarity">
    <text evidence="2">Belongs to the YkuD family.</text>
</comment>
<feature type="compositionally biased region" description="Low complexity" evidence="8">
    <location>
        <begin position="35"/>
        <end position="46"/>
    </location>
</feature>
<dbReference type="eggNOG" id="COG2989">
    <property type="taxonomic scope" value="Bacteria"/>
</dbReference>
<accession>B4REU1</accession>
<sequence length="605" mass="64930">MRCRLRRPGGPRRLRLDQRRHGRRRHRDLGEHLRGCSGSRAGARSGPGRRARAGSGGHRDRRRRGRDPRRGTRLIPAERPRAPAPRRTGRACVAAALAAAASLTLAGPALAQGPAEPPPAPSVAPEEAIAAALRSQIDAADPEVAAFYRARGFRPLWTQARPRPEALELARALEIEAAAGPDDPWRLAEFEIALSSAWAARAAAGPKVGEGELLAFVDPRLLPRAGRGRAALEAAAEAASLQEHLEAALAARNPIVENLDRALERYRAQWSGLPEIFIPAGRELAPGVRDPRVDLLRLRLGLPDTGGAYDEVLEGAVRAFQRAHGLPDTGRADRTTLEALNAGAAHYERLVEANLERASALPASFGERFILVDAAAGQLWYYDHGQQLAAMKVVTGKPSQPTPMMVGMVSHLIFNPYWNVPEDLVQTSIAPKVLEHGLGYIEEEGLEVLSDYTADAVVLDPAAVDWRAVAAGALSVRVRQKPGPKNMMGKVKLMLPNPLGIYLHDTPHRGDFARSQRLASSGCVRLEDAMSLARLLAGGDKAEAALAVGGEERRIDLAEPAPVYITYLTAAPTSDGFIFRPDVYGLDAGWASRHAAGAISAVGGD</sequence>
<evidence type="ECO:0000256" key="3">
    <source>
        <dbReference type="ARBA" id="ARBA00022679"/>
    </source>
</evidence>
<proteinExistence type="inferred from homology"/>
<evidence type="ECO:0000259" key="9">
    <source>
        <dbReference type="PROSITE" id="PS52029"/>
    </source>
</evidence>
<dbReference type="InterPro" id="IPR038063">
    <property type="entry name" value="Transpep_catalytic_dom"/>
</dbReference>
<dbReference type="HOGENOM" id="CLU_020360_3_3_5"/>
<dbReference type="CDD" id="cd16913">
    <property type="entry name" value="YkuD_like"/>
    <property type="match status" value="1"/>
</dbReference>
<dbReference type="GO" id="GO:0071555">
    <property type="term" value="P:cell wall organization"/>
    <property type="evidence" value="ECO:0007669"/>
    <property type="project" value="UniProtKB-UniRule"/>
</dbReference>
<dbReference type="InterPro" id="IPR005490">
    <property type="entry name" value="LD_TPept_cat_dom"/>
</dbReference>
<evidence type="ECO:0000313" key="10">
    <source>
        <dbReference type="EMBL" id="ACG78617.1"/>
    </source>
</evidence>
<comment type="pathway">
    <text evidence="1 7">Cell wall biogenesis; peptidoglycan biosynthesis.</text>
</comment>
<keyword evidence="3" id="KW-0808">Transferase</keyword>
<reference evidence="10 11" key="1">
    <citation type="journal article" date="2008" name="BMC Genomics">
        <title>Complete genome of Phenylobacterium zucineum - a novel facultative intracellular bacterium isolated from human erythroleukemia cell line K562.</title>
        <authorList>
            <person name="Luo Y."/>
            <person name="Xu X."/>
            <person name="Ding Z."/>
            <person name="Liu Z."/>
            <person name="Zhang B."/>
            <person name="Yan Z."/>
            <person name="Sun J."/>
            <person name="Hu S."/>
            <person name="Hu X."/>
        </authorList>
    </citation>
    <scope>NUCLEOTIDE SEQUENCE [LARGE SCALE GENOMIC DNA]</scope>
    <source>
        <strain evidence="10 11">HLK1</strain>
    </source>
</reference>
<dbReference type="InterPro" id="IPR036366">
    <property type="entry name" value="PGBDSf"/>
</dbReference>
<keyword evidence="5 7" id="KW-0573">Peptidoglycan synthesis</keyword>
<gene>
    <name evidence="10" type="ordered locus">PHZ_c2206</name>
</gene>
<dbReference type="SUPFAM" id="SSF141523">
    <property type="entry name" value="L,D-transpeptidase catalytic domain-like"/>
    <property type="match status" value="1"/>
</dbReference>
<dbReference type="InterPro" id="IPR052905">
    <property type="entry name" value="LD-transpeptidase_YkuD-like"/>
</dbReference>
<evidence type="ECO:0000256" key="5">
    <source>
        <dbReference type="ARBA" id="ARBA00022984"/>
    </source>
</evidence>
<dbReference type="GO" id="GO:0008360">
    <property type="term" value="P:regulation of cell shape"/>
    <property type="evidence" value="ECO:0007669"/>
    <property type="project" value="UniProtKB-UniRule"/>
</dbReference>
<dbReference type="GO" id="GO:0004180">
    <property type="term" value="F:carboxypeptidase activity"/>
    <property type="evidence" value="ECO:0007669"/>
    <property type="project" value="UniProtKB-ARBA"/>
</dbReference>
<dbReference type="Gene3D" id="1.10.101.10">
    <property type="entry name" value="PGBD-like superfamily/PGBD"/>
    <property type="match status" value="1"/>
</dbReference>
<evidence type="ECO:0000256" key="4">
    <source>
        <dbReference type="ARBA" id="ARBA00022960"/>
    </source>
</evidence>
<dbReference type="AlphaFoldDB" id="B4REU1"/>
<keyword evidence="6 7" id="KW-0961">Cell wall biogenesis/degradation</keyword>
<feature type="domain" description="L,D-TPase catalytic" evidence="9">
    <location>
        <begin position="368"/>
        <end position="545"/>
    </location>
</feature>
<dbReference type="PANTHER" id="PTHR41533">
    <property type="entry name" value="L,D-TRANSPEPTIDASE HI_1667-RELATED"/>
    <property type="match status" value="1"/>
</dbReference>
<dbReference type="PROSITE" id="PS52029">
    <property type="entry name" value="LD_TPASE"/>
    <property type="match status" value="1"/>
</dbReference>
<keyword evidence="11" id="KW-1185">Reference proteome</keyword>
<keyword evidence="4 7" id="KW-0133">Cell shape</keyword>
<evidence type="ECO:0000256" key="7">
    <source>
        <dbReference type="PROSITE-ProRule" id="PRU01373"/>
    </source>
</evidence>
<organism evidence="10 11">
    <name type="scientific">Phenylobacterium zucineum (strain HLK1)</name>
    <dbReference type="NCBI Taxonomy" id="450851"/>
    <lineage>
        <taxon>Bacteria</taxon>
        <taxon>Pseudomonadati</taxon>
        <taxon>Pseudomonadota</taxon>
        <taxon>Alphaproteobacteria</taxon>
        <taxon>Caulobacterales</taxon>
        <taxon>Caulobacteraceae</taxon>
        <taxon>Phenylobacterium</taxon>
    </lineage>
</organism>
<feature type="compositionally biased region" description="Basic residues" evidence="8">
    <location>
        <begin position="1"/>
        <end position="13"/>
    </location>
</feature>
<dbReference type="InterPro" id="IPR002477">
    <property type="entry name" value="Peptidoglycan-bd-like"/>
</dbReference>
<dbReference type="UniPathway" id="UPA00219"/>
<dbReference type="Pfam" id="PF03734">
    <property type="entry name" value="YkuD"/>
    <property type="match status" value="1"/>
</dbReference>
<protein>
    <submittedName>
        <fullName evidence="10">Peptidoglycan-binding domain 1</fullName>
    </submittedName>
</protein>
<feature type="region of interest" description="Disordered" evidence="8">
    <location>
        <begin position="1"/>
        <end position="88"/>
    </location>
</feature>
<dbReference type="STRING" id="450851.PHZ_c2206"/>
<dbReference type="InterPro" id="IPR036365">
    <property type="entry name" value="PGBD-like_sf"/>
</dbReference>
<dbReference type="PANTHER" id="PTHR41533:SF2">
    <property type="entry name" value="BLR7131 PROTEIN"/>
    <property type="match status" value="1"/>
</dbReference>
<evidence type="ECO:0000256" key="6">
    <source>
        <dbReference type="ARBA" id="ARBA00023316"/>
    </source>
</evidence>
<dbReference type="KEGG" id="pzu:PHZ_c2206"/>